<proteinExistence type="predicted"/>
<evidence type="ECO:0008006" key="4">
    <source>
        <dbReference type="Google" id="ProtNLM"/>
    </source>
</evidence>
<comment type="caution">
    <text evidence="2">The sequence shown here is derived from an EMBL/GenBank/DDBJ whole genome shotgun (WGS) entry which is preliminary data.</text>
</comment>
<dbReference type="Proteomes" id="UP001221217">
    <property type="component" value="Unassembled WGS sequence"/>
</dbReference>
<accession>A0AAJ1MMR1</accession>
<evidence type="ECO:0000313" key="3">
    <source>
        <dbReference type="Proteomes" id="UP001221217"/>
    </source>
</evidence>
<protein>
    <recommendedName>
        <fullName evidence="4">DUF3187 family protein</fullName>
    </recommendedName>
</protein>
<evidence type="ECO:0000256" key="1">
    <source>
        <dbReference type="SAM" id="SignalP"/>
    </source>
</evidence>
<name>A0AAJ1MMR1_9SPIO</name>
<keyword evidence="1" id="KW-0732">Signal</keyword>
<gene>
    <name evidence="2" type="ORF">PQJ61_02820</name>
</gene>
<sequence length="367" mass="40759">MNRKLASLLLMILMPALSFAADISIPSLELVTRMYPDDGVFTLQTLGSFEMEVEGGYKFGGKLKLGIEDAVVDDILEENGMPVLSFNAAEVTIRDMFGIPLSASYYTGIIDDFCNGEIFHTYFGTSIIEPKLSGFMYFGDGIDYDGLHSVAGTGISVSTTFGTEWNYTRAYLYQDAYLGSGYFSSDLRSAFNLGDLKLETFFGASFPVSTMGIYRAGFLMYYKASETGSFFAQIGVPRYDPGEDSFNINLFYFLFEPRLSFGIFGLNFSFFWHPAYYHNTATGEEGSIDLLVDFAFGDLETFPVTGGLSPQFTYDANSDTDQFLLKASPYMTVATAGVLWDFKLDVNVLPFDLSTMFEGYIGVRAEF</sequence>
<feature type="signal peptide" evidence="1">
    <location>
        <begin position="1"/>
        <end position="20"/>
    </location>
</feature>
<evidence type="ECO:0000313" key="2">
    <source>
        <dbReference type="EMBL" id="MDC7225679.1"/>
    </source>
</evidence>
<organism evidence="2 3">
    <name type="scientific">Candidatus Thalassospirochaeta sargassi</name>
    <dbReference type="NCBI Taxonomy" id="3119039"/>
    <lineage>
        <taxon>Bacteria</taxon>
        <taxon>Pseudomonadati</taxon>
        <taxon>Spirochaetota</taxon>
        <taxon>Spirochaetia</taxon>
        <taxon>Spirochaetales</taxon>
        <taxon>Spirochaetaceae</taxon>
        <taxon>Candidatus Thalassospirochaeta</taxon>
    </lineage>
</organism>
<reference evidence="2 3" key="1">
    <citation type="submission" date="2022-12" db="EMBL/GenBank/DDBJ databases">
        <title>Metagenome assembled genome from gulf of manar.</title>
        <authorList>
            <person name="Kohli P."/>
            <person name="Pk S."/>
            <person name="Venkata Ramana C."/>
            <person name="Sasikala C."/>
        </authorList>
    </citation>
    <scope>NUCLEOTIDE SEQUENCE [LARGE SCALE GENOMIC DNA]</scope>
    <source>
        <strain evidence="2">JB008</strain>
    </source>
</reference>
<dbReference type="AlphaFoldDB" id="A0AAJ1MMR1"/>
<dbReference type="EMBL" id="JAQQAL010000008">
    <property type="protein sequence ID" value="MDC7225679.1"/>
    <property type="molecule type" value="Genomic_DNA"/>
</dbReference>
<feature type="chain" id="PRO_5042533249" description="DUF3187 family protein" evidence="1">
    <location>
        <begin position="21"/>
        <end position="367"/>
    </location>
</feature>